<sequence>MLEILGGGPYYVFSRPLILQVMPDFFDFKPYDTTKLPIWVRFPSLPLRCWTLLCLSKLASVSGKPIHCDDHTTNITRLSYARVLIEVDLTGRFAQLLSTLFSPNGSTLAQ</sequence>
<evidence type="ECO:0000313" key="2">
    <source>
        <dbReference type="Proteomes" id="UP001164929"/>
    </source>
</evidence>
<reference evidence="1" key="1">
    <citation type="journal article" date="2023" name="Mol. Ecol. Resour.">
        <title>Chromosome-level genome assembly of a triploid poplar Populus alba 'Berolinensis'.</title>
        <authorList>
            <person name="Chen S."/>
            <person name="Yu Y."/>
            <person name="Wang X."/>
            <person name="Wang S."/>
            <person name="Zhang T."/>
            <person name="Zhou Y."/>
            <person name="He R."/>
            <person name="Meng N."/>
            <person name="Wang Y."/>
            <person name="Liu W."/>
            <person name="Liu Z."/>
            <person name="Liu J."/>
            <person name="Guo Q."/>
            <person name="Huang H."/>
            <person name="Sederoff R.R."/>
            <person name="Wang G."/>
            <person name="Qu G."/>
            <person name="Chen S."/>
        </authorList>
    </citation>
    <scope>NUCLEOTIDE SEQUENCE</scope>
    <source>
        <strain evidence="1">SC-2020</strain>
    </source>
</reference>
<dbReference type="Proteomes" id="UP001164929">
    <property type="component" value="Chromosome 15"/>
</dbReference>
<name>A0AAD6PVT0_9ROSI</name>
<dbReference type="InterPro" id="IPR040256">
    <property type="entry name" value="At4g02000-like"/>
</dbReference>
<evidence type="ECO:0008006" key="3">
    <source>
        <dbReference type="Google" id="ProtNLM"/>
    </source>
</evidence>
<proteinExistence type="predicted"/>
<protein>
    <recommendedName>
        <fullName evidence="3">DUF4283 domain-containing protein</fullName>
    </recommendedName>
</protein>
<dbReference type="PANTHER" id="PTHR31286:SF168">
    <property type="entry name" value="DUF4283 DOMAIN-CONTAINING PROTEIN"/>
    <property type="match status" value="1"/>
</dbReference>
<comment type="caution">
    <text evidence="1">The sequence shown here is derived from an EMBL/GenBank/DDBJ whole genome shotgun (WGS) entry which is preliminary data.</text>
</comment>
<organism evidence="1 2">
    <name type="scientific">Populus alba x Populus x berolinensis</name>
    <dbReference type="NCBI Taxonomy" id="444605"/>
    <lineage>
        <taxon>Eukaryota</taxon>
        <taxon>Viridiplantae</taxon>
        <taxon>Streptophyta</taxon>
        <taxon>Embryophyta</taxon>
        <taxon>Tracheophyta</taxon>
        <taxon>Spermatophyta</taxon>
        <taxon>Magnoliopsida</taxon>
        <taxon>eudicotyledons</taxon>
        <taxon>Gunneridae</taxon>
        <taxon>Pentapetalae</taxon>
        <taxon>rosids</taxon>
        <taxon>fabids</taxon>
        <taxon>Malpighiales</taxon>
        <taxon>Salicaceae</taxon>
        <taxon>Saliceae</taxon>
        <taxon>Populus</taxon>
    </lineage>
</organism>
<evidence type="ECO:0000313" key="1">
    <source>
        <dbReference type="EMBL" id="KAJ6969411.1"/>
    </source>
</evidence>
<dbReference type="AlphaFoldDB" id="A0AAD6PVT0"/>
<dbReference type="PANTHER" id="PTHR31286">
    <property type="entry name" value="GLYCINE-RICH CELL WALL STRUCTURAL PROTEIN 1.8-LIKE"/>
    <property type="match status" value="1"/>
</dbReference>
<accession>A0AAD6PVT0</accession>
<dbReference type="EMBL" id="JAQIZT010000015">
    <property type="protein sequence ID" value="KAJ6969411.1"/>
    <property type="molecule type" value="Genomic_DNA"/>
</dbReference>
<keyword evidence="2" id="KW-1185">Reference proteome</keyword>
<gene>
    <name evidence="1" type="ORF">NC653_034055</name>
</gene>